<keyword evidence="6 9" id="KW-1133">Transmembrane helix</keyword>
<dbReference type="InterPro" id="IPR003369">
    <property type="entry name" value="TatA/B/E"/>
</dbReference>
<comment type="caution">
    <text evidence="11">The sequence shown here is derived from an EMBL/GenBank/DDBJ whole genome shotgun (WGS) entry which is preliminary data.</text>
</comment>
<dbReference type="EMBL" id="PTQZ01000047">
    <property type="protein sequence ID" value="PQA48277.1"/>
    <property type="molecule type" value="Genomic_DNA"/>
</dbReference>
<keyword evidence="4 9" id="KW-0812">Transmembrane</keyword>
<name>A0A2P6ATT2_9GAMM</name>
<comment type="similarity">
    <text evidence="9">Belongs to the TatA/E family.</text>
</comment>
<dbReference type="PANTHER" id="PTHR42982:SF1">
    <property type="entry name" value="SEC-INDEPENDENT PROTEIN TRANSLOCASE PROTEIN TATA"/>
    <property type="match status" value="1"/>
</dbReference>
<feature type="region of interest" description="Disordered" evidence="10">
    <location>
        <begin position="43"/>
        <end position="87"/>
    </location>
</feature>
<comment type="subcellular location">
    <subcellularLocation>
        <location evidence="1 9">Cell membrane</location>
        <topology evidence="1 9">Single-pass membrane protein</topology>
    </subcellularLocation>
</comment>
<evidence type="ECO:0000256" key="7">
    <source>
        <dbReference type="ARBA" id="ARBA00023010"/>
    </source>
</evidence>
<evidence type="ECO:0000256" key="3">
    <source>
        <dbReference type="ARBA" id="ARBA00022475"/>
    </source>
</evidence>
<evidence type="ECO:0000256" key="9">
    <source>
        <dbReference type="HAMAP-Rule" id="MF_00236"/>
    </source>
</evidence>
<protein>
    <recommendedName>
        <fullName evidence="9">Sec-independent protein translocase protein TatA</fullName>
    </recommendedName>
</protein>
<keyword evidence="7 9" id="KW-0811">Translocation</keyword>
<evidence type="ECO:0000256" key="2">
    <source>
        <dbReference type="ARBA" id="ARBA00022448"/>
    </source>
</evidence>
<dbReference type="GO" id="GO:0008320">
    <property type="term" value="F:protein transmembrane transporter activity"/>
    <property type="evidence" value="ECO:0007669"/>
    <property type="project" value="UniProtKB-UniRule"/>
</dbReference>
<dbReference type="Gene3D" id="1.20.5.3310">
    <property type="match status" value="1"/>
</dbReference>
<dbReference type="PANTHER" id="PTHR42982">
    <property type="entry name" value="SEC-INDEPENDENT PROTEIN TRANSLOCASE PROTEIN TATA"/>
    <property type="match status" value="1"/>
</dbReference>
<keyword evidence="8 9" id="KW-0472">Membrane</keyword>
<keyword evidence="2 9" id="KW-0813">Transport</keyword>
<dbReference type="Pfam" id="PF02416">
    <property type="entry name" value="TatA_B_E"/>
    <property type="match status" value="1"/>
</dbReference>
<dbReference type="Proteomes" id="UP000243900">
    <property type="component" value="Unassembled WGS sequence"/>
</dbReference>
<evidence type="ECO:0000256" key="5">
    <source>
        <dbReference type="ARBA" id="ARBA00022927"/>
    </source>
</evidence>
<evidence type="ECO:0000313" key="12">
    <source>
        <dbReference type="Proteomes" id="UP000243900"/>
    </source>
</evidence>
<dbReference type="GO" id="GO:0043953">
    <property type="term" value="P:protein transport by the Tat complex"/>
    <property type="evidence" value="ECO:0007669"/>
    <property type="project" value="UniProtKB-UniRule"/>
</dbReference>
<keyword evidence="12" id="KW-1185">Reference proteome</keyword>
<reference evidence="12" key="1">
    <citation type="submission" date="2018-02" db="EMBL/GenBank/DDBJ databases">
        <title>Genome sequencing of Solimonas sp. HR-BB.</title>
        <authorList>
            <person name="Lee Y."/>
            <person name="Jeon C.O."/>
        </authorList>
    </citation>
    <scope>NUCLEOTIDE SEQUENCE [LARGE SCALE GENOMIC DNA]</scope>
    <source>
        <strain evidence="12">HR-E</strain>
    </source>
</reference>
<feature type="transmembrane region" description="Helical" evidence="9">
    <location>
        <begin position="6"/>
        <end position="23"/>
    </location>
</feature>
<evidence type="ECO:0000256" key="8">
    <source>
        <dbReference type="ARBA" id="ARBA00023136"/>
    </source>
</evidence>
<gene>
    <name evidence="9" type="primary">tatA</name>
    <name evidence="11" type="ORF">C5O18_03365</name>
</gene>
<comment type="function">
    <text evidence="9">Part of the twin-arginine translocation (Tat) system that transports large folded proteins containing a characteristic twin-arginine motif in their signal peptide across membranes. TatA could form the protein-conducting channel of the Tat system.</text>
</comment>
<keyword evidence="5 9" id="KW-0653">Protein transport</keyword>
<feature type="compositionally biased region" description="Low complexity" evidence="10">
    <location>
        <begin position="50"/>
        <end position="79"/>
    </location>
</feature>
<proteinExistence type="inferred from homology"/>
<comment type="subunit">
    <text evidence="9">The Tat system comprises two distinct complexes: a TatABC complex, containing multiple copies of TatA, TatB and TatC subunits, and a separate TatA complex, containing only TatA subunits. Substrates initially bind to the TatABC complex, which probably triggers association of the separate TatA complex to form the active translocon.</text>
</comment>
<dbReference type="GO" id="GO:0033281">
    <property type="term" value="C:TAT protein transport complex"/>
    <property type="evidence" value="ECO:0007669"/>
    <property type="project" value="UniProtKB-UniRule"/>
</dbReference>
<evidence type="ECO:0000256" key="1">
    <source>
        <dbReference type="ARBA" id="ARBA00004162"/>
    </source>
</evidence>
<evidence type="ECO:0000256" key="10">
    <source>
        <dbReference type="SAM" id="MobiDB-lite"/>
    </source>
</evidence>
<keyword evidence="3 9" id="KW-1003">Cell membrane</keyword>
<organism evidence="11 12">
    <name type="scientific">Amnimonas aquatica</name>
    <dbReference type="NCBI Taxonomy" id="2094561"/>
    <lineage>
        <taxon>Bacteria</taxon>
        <taxon>Pseudomonadati</taxon>
        <taxon>Pseudomonadota</taxon>
        <taxon>Gammaproteobacteria</taxon>
        <taxon>Moraxellales</taxon>
        <taxon>Moraxellaceae</taxon>
        <taxon>Amnimonas</taxon>
    </lineage>
</organism>
<accession>A0A2P6ATT2</accession>
<dbReference type="InterPro" id="IPR006312">
    <property type="entry name" value="TatA/E"/>
</dbReference>
<dbReference type="HAMAP" id="MF_00236">
    <property type="entry name" value="TatA_E"/>
    <property type="match status" value="1"/>
</dbReference>
<evidence type="ECO:0000313" key="11">
    <source>
        <dbReference type="EMBL" id="PQA48277.1"/>
    </source>
</evidence>
<evidence type="ECO:0000256" key="4">
    <source>
        <dbReference type="ARBA" id="ARBA00022692"/>
    </source>
</evidence>
<dbReference type="AlphaFoldDB" id="A0A2P6ATT2"/>
<sequence>MSGISLPHILLLLVIVVLVFGTSKLKNLGKDLGGAIKGFKESMKGEDDAAAPQAQQSQQPPAQLTQQQTPPAQPAAQQQHSEPRQGQ</sequence>
<dbReference type="NCBIfam" id="NF002813">
    <property type="entry name" value="PRK02958.1"/>
    <property type="match status" value="1"/>
</dbReference>
<dbReference type="NCBIfam" id="TIGR01411">
    <property type="entry name" value="tatAE"/>
    <property type="match status" value="1"/>
</dbReference>
<evidence type="ECO:0000256" key="6">
    <source>
        <dbReference type="ARBA" id="ARBA00022989"/>
    </source>
</evidence>